<evidence type="ECO:0000313" key="2">
    <source>
        <dbReference type="EMBL" id="KKN48557.1"/>
    </source>
</evidence>
<feature type="domain" description="3'-5' exoribonuclease Rv2179c-like" evidence="1">
    <location>
        <begin position="1"/>
        <end position="62"/>
    </location>
</feature>
<gene>
    <name evidence="2" type="ORF">LCGC14_0651440</name>
</gene>
<dbReference type="InterPro" id="IPR033390">
    <property type="entry name" value="Rv2179c-like"/>
</dbReference>
<comment type="caution">
    <text evidence="2">The sequence shown here is derived from an EMBL/GenBank/DDBJ whole genome shotgun (WGS) entry which is preliminary data.</text>
</comment>
<reference evidence="2" key="1">
    <citation type="journal article" date="2015" name="Nature">
        <title>Complex archaea that bridge the gap between prokaryotes and eukaryotes.</title>
        <authorList>
            <person name="Spang A."/>
            <person name="Saw J.H."/>
            <person name="Jorgensen S.L."/>
            <person name="Zaremba-Niedzwiedzka K."/>
            <person name="Martijn J."/>
            <person name="Lind A.E."/>
            <person name="van Eijk R."/>
            <person name="Schleper C."/>
            <person name="Guy L."/>
            <person name="Ettema T.J."/>
        </authorList>
    </citation>
    <scope>NUCLEOTIDE SEQUENCE</scope>
</reference>
<organism evidence="2">
    <name type="scientific">marine sediment metagenome</name>
    <dbReference type="NCBI Taxonomy" id="412755"/>
    <lineage>
        <taxon>unclassified sequences</taxon>
        <taxon>metagenomes</taxon>
        <taxon>ecological metagenomes</taxon>
    </lineage>
</organism>
<dbReference type="EMBL" id="LAZR01001215">
    <property type="protein sequence ID" value="KKN48557.1"/>
    <property type="molecule type" value="Genomic_DNA"/>
</dbReference>
<feature type="non-terminal residue" evidence="2">
    <location>
        <position position="1"/>
    </location>
</feature>
<dbReference type="Pfam" id="PF16473">
    <property type="entry name" value="Rv2179c-like"/>
    <property type="match status" value="1"/>
</dbReference>
<proteinExistence type="predicted"/>
<dbReference type="AlphaFoldDB" id="A0A0F9RFY3"/>
<accession>A0A0F9RFY3</accession>
<evidence type="ECO:0000259" key="1">
    <source>
        <dbReference type="Pfam" id="PF16473"/>
    </source>
</evidence>
<protein>
    <recommendedName>
        <fullName evidence="1">3'-5' exoribonuclease Rv2179c-like domain-containing protein</fullName>
    </recommendedName>
</protein>
<name>A0A0F9RFY3_9ZZZZ</name>
<sequence length="71" mass="8457">PSFDMAALRFYYSKLKRDVPWAFRAERDYRTLRELYGRTSDMPKTTTTHNGEADARWQLEHLIGIMEFINA</sequence>